<name>A0AA39R9J1_9LECA</name>
<dbReference type="SUPFAM" id="SSF52540">
    <property type="entry name" value="P-loop containing nucleoside triphosphate hydrolases"/>
    <property type="match status" value="1"/>
</dbReference>
<evidence type="ECO:0000256" key="1">
    <source>
        <dbReference type="ARBA" id="ARBA00022737"/>
    </source>
</evidence>
<evidence type="ECO:0000259" key="2">
    <source>
        <dbReference type="PROSITE" id="PS50837"/>
    </source>
</evidence>
<dbReference type="AlphaFoldDB" id="A0AA39R9J1"/>
<dbReference type="Pfam" id="PF24883">
    <property type="entry name" value="NPHP3_N"/>
    <property type="match status" value="1"/>
</dbReference>
<dbReference type="Gene3D" id="3.40.50.300">
    <property type="entry name" value="P-loop containing nucleotide triphosphate hydrolases"/>
    <property type="match status" value="1"/>
</dbReference>
<dbReference type="InterPro" id="IPR007111">
    <property type="entry name" value="NACHT_NTPase"/>
</dbReference>
<sequence length="861" mass="99397">MVLETEVAIGLASSVVTFVCFACNVVSTTKQYYRSPDGMLQENQELLSIAESFKRYNDGILSWLEHTPRLIRTTQAERTLIISARQCQRIAVEFITTLENLRVSDSSGKWSCFFEALKTVWSKDKIEAKLSKLRLAREDLLLNLLIVTSNRQLTAQESAQKENQNLSDAILGAIQASKVQIGEQVAELSASLSSAISNDKQQSSLTYSSRLQDNVSEFGQRVLNLAESSNAQRTTRLMLHSLDFPQREHRHKNICKAHEATFNWLFQRDHSQAKPWADYVEWLTAQDGDNGLYWITGKAGSGKSTLMRYLVDDPRTIEFLQQWAASKRVAVASCFFWNPGKEMLQKSLEGLLRTLLRALLIEMPGIADTLSQWRWQSYELGAAHLPSWTSMELLSAFEAALKGSQELANVCLFIDGLDEFEGDDKARGEIVNLLTQASEYPHIKVCISSRPWRIFEAAFDTRPSLKLEDLNLDDIKQYVDKELVKNRAFQRFQQLDPLGCQELAYEVMTKARGVFLWVFLVVRELLIGLQNEDRITDLRRRLHKMPPDLEDYFAHMMRTLDGFYLEQANHLFQVAMQRDPVLSLLTYSFVHEEDPEYAMKLPVQNLVGEELSKRLEFMERRLNTLCKGLLEVHKTSGSFSFCSHSVEFLHRTVGEFLQSDVLEKMLKPDRNPFDVHTAMCKAYLAEIKSYPFQKEVKQPLFDFSEAVMSHARCYELEHQTSLMSILDELDRSLETQFNQYIKFGEHNSYWPNYYSVKNRKGEEIFYPNEWNNSFLTLAFWWGLYIYVKESIIKDPDRVRNKRGRPLPDYFISRTDLGEQENDQIAELKTLANIALGRRSDSAPSRRKCSIRRLLNKFESVP</sequence>
<accession>A0AA39R9J1</accession>
<keyword evidence="4" id="KW-1185">Reference proteome</keyword>
<comment type="caution">
    <text evidence="3">The sequence shown here is derived from an EMBL/GenBank/DDBJ whole genome shotgun (WGS) entry which is preliminary data.</text>
</comment>
<organism evidence="3 4">
    <name type="scientific">Cladonia borealis</name>
    <dbReference type="NCBI Taxonomy" id="184061"/>
    <lineage>
        <taxon>Eukaryota</taxon>
        <taxon>Fungi</taxon>
        <taxon>Dikarya</taxon>
        <taxon>Ascomycota</taxon>
        <taxon>Pezizomycotina</taxon>
        <taxon>Lecanoromycetes</taxon>
        <taxon>OSLEUM clade</taxon>
        <taxon>Lecanoromycetidae</taxon>
        <taxon>Lecanorales</taxon>
        <taxon>Lecanorineae</taxon>
        <taxon>Cladoniaceae</taxon>
        <taxon>Cladonia</taxon>
    </lineage>
</organism>
<proteinExistence type="predicted"/>
<keyword evidence="1" id="KW-0677">Repeat</keyword>
<feature type="domain" description="NACHT" evidence="2">
    <location>
        <begin position="291"/>
        <end position="451"/>
    </location>
</feature>
<dbReference type="InterPro" id="IPR027417">
    <property type="entry name" value="P-loop_NTPase"/>
</dbReference>
<dbReference type="PROSITE" id="PS50837">
    <property type="entry name" value="NACHT"/>
    <property type="match status" value="1"/>
</dbReference>
<dbReference type="PANTHER" id="PTHR10039:SF5">
    <property type="entry name" value="NACHT DOMAIN-CONTAINING PROTEIN"/>
    <property type="match status" value="1"/>
</dbReference>
<dbReference type="Pfam" id="PF25053">
    <property type="entry name" value="DUF7791"/>
    <property type="match status" value="1"/>
</dbReference>
<dbReference type="Proteomes" id="UP001166286">
    <property type="component" value="Unassembled WGS sequence"/>
</dbReference>
<dbReference type="EMBL" id="JAFEKC020000003">
    <property type="protein sequence ID" value="KAK0515813.1"/>
    <property type="molecule type" value="Genomic_DNA"/>
</dbReference>
<dbReference type="InterPro" id="IPR056884">
    <property type="entry name" value="NPHP3-like_N"/>
</dbReference>
<protein>
    <recommendedName>
        <fullName evidence="2">NACHT domain-containing protein</fullName>
    </recommendedName>
</protein>
<dbReference type="InterPro" id="IPR056693">
    <property type="entry name" value="DUF7791"/>
</dbReference>
<evidence type="ECO:0000313" key="4">
    <source>
        <dbReference type="Proteomes" id="UP001166286"/>
    </source>
</evidence>
<gene>
    <name evidence="3" type="ORF">JMJ35_001847</name>
</gene>
<dbReference type="PANTHER" id="PTHR10039">
    <property type="entry name" value="AMELOGENIN"/>
    <property type="match status" value="1"/>
</dbReference>
<evidence type="ECO:0000313" key="3">
    <source>
        <dbReference type="EMBL" id="KAK0515813.1"/>
    </source>
</evidence>
<reference evidence="3" key="1">
    <citation type="submission" date="2023-03" db="EMBL/GenBank/DDBJ databases">
        <title>Complete genome of Cladonia borealis.</title>
        <authorList>
            <person name="Park H."/>
        </authorList>
    </citation>
    <scope>NUCLEOTIDE SEQUENCE</scope>
    <source>
        <strain evidence="3">ANT050790</strain>
    </source>
</reference>